<protein>
    <submittedName>
        <fullName evidence="1">Aldo/keto reductase</fullName>
    </submittedName>
</protein>
<reference evidence="1" key="2">
    <citation type="journal article" date="2022" name="New Phytol.">
        <title>Evolutionary transition to the ectomycorrhizal habit in the genomes of a hyperdiverse lineage of mushroom-forming fungi.</title>
        <authorList>
            <person name="Looney B."/>
            <person name="Miyauchi S."/>
            <person name="Morin E."/>
            <person name="Drula E."/>
            <person name="Courty P.E."/>
            <person name="Kohler A."/>
            <person name="Kuo A."/>
            <person name="LaButti K."/>
            <person name="Pangilinan J."/>
            <person name="Lipzen A."/>
            <person name="Riley R."/>
            <person name="Andreopoulos W."/>
            <person name="He G."/>
            <person name="Johnson J."/>
            <person name="Nolan M."/>
            <person name="Tritt A."/>
            <person name="Barry K.W."/>
            <person name="Grigoriev I.V."/>
            <person name="Nagy L.G."/>
            <person name="Hibbett D."/>
            <person name="Henrissat B."/>
            <person name="Matheny P.B."/>
            <person name="Labbe J."/>
            <person name="Martin F.M."/>
        </authorList>
    </citation>
    <scope>NUCLEOTIDE SEQUENCE</scope>
    <source>
        <strain evidence="1">HHB10654</strain>
    </source>
</reference>
<dbReference type="Proteomes" id="UP000814140">
    <property type="component" value="Unassembled WGS sequence"/>
</dbReference>
<sequence>LTAIAFGTGSALRGKDAMEYVDRALEAGFSHIDTAAMYQNEDSVGLAIRESGLDRSDLYITTKYGGGDIQDSVRSSLYKLGVKSVDLYLIHNPRLVANDFEGAWAEFVKIKESGLAKSIGVSNFTVEQLQTIVKTGKTKPAVNQIRFHPYNYASYEDLLAYSAKHDIVIEAYGSLAPITTYPAGPLTPVLNQIAARIHGTPAQVIFKWVLAKGAVIVTTTSKPARLQEYLAVADLGAFGVSLLDLCGVLG</sequence>
<name>A0ACB8SMF8_9AGAM</name>
<evidence type="ECO:0000313" key="1">
    <source>
        <dbReference type="EMBL" id="KAI0057694.1"/>
    </source>
</evidence>
<accession>A0ACB8SMF8</accession>
<gene>
    <name evidence="1" type="ORF">BV25DRAFT_1812151</name>
</gene>
<evidence type="ECO:0000313" key="2">
    <source>
        <dbReference type="Proteomes" id="UP000814140"/>
    </source>
</evidence>
<proteinExistence type="predicted"/>
<keyword evidence="2" id="KW-1185">Reference proteome</keyword>
<comment type="caution">
    <text evidence="1">The sequence shown here is derived from an EMBL/GenBank/DDBJ whole genome shotgun (WGS) entry which is preliminary data.</text>
</comment>
<reference evidence="1" key="1">
    <citation type="submission" date="2021-03" db="EMBL/GenBank/DDBJ databases">
        <authorList>
            <consortium name="DOE Joint Genome Institute"/>
            <person name="Ahrendt S."/>
            <person name="Looney B.P."/>
            <person name="Miyauchi S."/>
            <person name="Morin E."/>
            <person name="Drula E."/>
            <person name="Courty P.E."/>
            <person name="Chicoki N."/>
            <person name="Fauchery L."/>
            <person name="Kohler A."/>
            <person name="Kuo A."/>
            <person name="Labutti K."/>
            <person name="Pangilinan J."/>
            <person name="Lipzen A."/>
            <person name="Riley R."/>
            <person name="Andreopoulos W."/>
            <person name="He G."/>
            <person name="Johnson J."/>
            <person name="Barry K.W."/>
            <person name="Grigoriev I.V."/>
            <person name="Nagy L."/>
            <person name="Hibbett D."/>
            <person name="Henrissat B."/>
            <person name="Matheny P.B."/>
            <person name="Labbe J."/>
            <person name="Martin F."/>
        </authorList>
    </citation>
    <scope>NUCLEOTIDE SEQUENCE</scope>
    <source>
        <strain evidence="1">HHB10654</strain>
    </source>
</reference>
<feature type="non-terminal residue" evidence="1">
    <location>
        <position position="1"/>
    </location>
</feature>
<dbReference type="EMBL" id="MU277244">
    <property type="protein sequence ID" value="KAI0057694.1"/>
    <property type="molecule type" value="Genomic_DNA"/>
</dbReference>
<organism evidence="1 2">
    <name type="scientific">Artomyces pyxidatus</name>
    <dbReference type="NCBI Taxonomy" id="48021"/>
    <lineage>
        <taxon>Eukaryota</taxon>
        <taxon>Fungi</taxon>
        <taxon>Dikarya</taxon>
        <taxon>Basidiomycota</taxon>
        <taxon>Agaricomycotina</taxon>
        <taxon>Agaricomycetes</taxon>
        <taxon>Russulales</taxon>
        <taxon>Auriscalpiaceae</taxon>
        <taxon>Artomyces</taxon>
    </lineage>
</organism>